<protein>
    <recommendedName>
        <fullName evidence="3">Nuclear migration protein nudC</fullName>
    </recommendedName>
    <alternativeName>
        <fullName evidence="6">Nuclear distribution protein C homolog</fullName>
    </alternativeName>
</protein>
<dbReference type="OMA" id="TMEWWAT"/>
<comment type="subcellular location">
    <subcellularLocation>
        <location evidence="1">Cytoplasm</location>
    </subcellularLocation>
</comment>
<dbReference type="eggNOG" id="KOG2265">
    <property type="taxonomic scope" value="Eukaryota"/>
</dbReference>
<reference evidence="9 10" key="1">
    <citation type="journal article" date="2007" name="PLoS Pathog.">
        <title>Genome sequence of Babesia bovis and comparative analysis of apicomplexan hemoprotozoa.</title>
        <authorList>
            <person name="Brayton K.A."/>
            <person name="Lau A.O.T."/>
            <person name="Herndon D.R."/>
            <person name="Hannick L."/>
            <person name="Kappmeyer L.S."/>
            <person name="Berens S.J."/>
            <person name="Bidwell S.L."/>
            <person name="Brown W.C."/>
            <person name="Crabtree J."/>
            <person name="Fadrosh D."/>
            <person name="Feldblum T."/>
            <person name="Forberger H.A."/>
            <person name="Haas B.J."/>
            <person name="Howell J.M."/>
            <person name="Khouri H."/>
            <person name="Koo H."/>
            <person name="Mann D.J."/>
            <person name="Norimine J."/>
            <person name="Paulsen I.T."/>
            <person name="Radune D."/>
            <person name="Ren Q."/>
            <person name="Smith R.K. Jr."/>
            <person name="Suarez C.E."/>
            <person name="White O."/>
            <person name="Wortman J.R."/>
            <person name="Knowles D.P. Jr."/>
            <person name="McElwain T.F."/>
            <person name="Nene V.M."/>
        </authorList>
    </citation>
    <scope>NUCLEOTIDE SEQUENCE [LARGE SCALE GENOMIC DNA]</scope>
    <source>
        <strain evidence="9">T2Bo</strain>
    </source>
</reference>
<dbReference type="PANTHER" id="PTHR12356:SF3">
    <property type="entry name" value="NUCLEAR MIGRATION PROTEIN NUDC"/>
    <property type="match status" value="1"/>
</dbReference>
<sequence>MERDVAETDHIMFMLIEHCKGIEDLLDTVFEFLGRRSDFFDYGVDDDPNQHLEKCVKLVMRRCRKAGAEAMESKREMFEERKREAEEKRKLAEARIAGQGASNVIDATSCDDDEIIEVPRGQDSVETVEEPVEQVDANAPPAGNGGTTKWYVWTQTLIGVDLSVPLPPGTVSRNVKVEITPNRLAVFLKGNELFSGELHDTVKSDDCYWTLADGNTLQITLEKRNRNQWWSRVIKGHPEIDVQKIVPENSSLSDLDPETRQTVEKMMFEQSMREMGIPIDALSSQLEMLEKFRADHPEMDFSNANVNVG</sequence>
<keyword evidence="5" id="KW-0597">Phosphoprotein</keyword>
<dbReference type="Gene3D" id="2.60.40.790">
    <property type="match status" value="1"/>
</dbReference>
<dbReference type="InterPro" id="IPR007052">
    <property type="entry name" value="CS_dom"/>
</dbReference>
<keyword evidence="7" id="KW-0175">Coiled coil</keyword>
<dbReference type="EMBL" id="AAXT01000001">
    <property type="protein sequence ID" value="EDO07817.1"/>
    <property type="molecule type" value="Genomic_DNA"/>
</dbReference>
<evidence type="ECO:0000256" key="5">
    <source>
        <dbReference type="ARBA" id="ARBA00022553"/>
    </source>
</evidence>
<evidence type="ECO:0000313" key="9">
    <source>
        <dbReference type="EMBL" id="EDO07817.1"/>
    </source>
</evidence>
<dbReference type="InterPro" id="IPR008978">
    <property type="entry name" value="HSP20-like_chaperone"/>
</dbReference>
<proteinExistence type="inferred from homology"/>
<dbReference type="STRING" id="5865.A7AMN3"/>
<dbReference type="CDD" id="cd06467">
    <property type="entry name" value="p23_NUDC_like"/>
    <property type="match status" value="1"/>
</dbReference>
<reference evidence="10" key="3">
    <citation type="journal article" date="2021" name="Int. J. Parasitol.">
        <title>Comparative analysis of gene expression between Babesia bovis blood stages and kinetes allowed by improved genome annotation.</title>
        <authorList>
            <person name="Ueti M.W."/>
            <person name="Johnson W.C."/>
            <person name="Kappmeyer L.S."/>
            <person name="Herndon D.R."/>
            <person name="Mousel M.R."/>
            <person name="Reif K.E."/>
            <person name="Taus N.S."/>
            <person name="Ifeonu O.O."/>
            <person name="Silva J.C."/>
            <person name="Suarez C.E."/>
            <person name="Brayton K.A."/>
        </authorList>
    </citation>
    <scope>NUCLEOTIDE SEQUENCE [LARGE SCALE GENOMIC DNA]</scope>
</reference>
<evidence type="ECO:0000256" key="2">
    <source>
        <dbReference type="ARBA" id="ARBA00010513"/>
    </source>
</evidence>
<dbReference type="Pfam" id="PF04969">
    <property type="entry name" value="CS"/>
    <property type="match status" value="1"/>
</dbReference>
<dbReference type="Pfam" id="PF14050">
    <property type="entry name" value="Nudc_N"/>
    <property type="match status" value="1"/>
</dbReference>
<dbReference type="InterPro" id="IPR025934">
    <property type="entry name" value="NudC_N_dom"/>
</dbReference>
<evidence type="ECO:0000313" key="10">
    <source>
        <dbReference type="Proteomes" id="UP000002173"/>
    </source>
</evidence>
<evidence type="ECO:0000256" key="7">
    <source>
        <dbReference type="SAM" id="Coils"/>
    </source>
</evidence>
<evidence type="ECO:0000256" key="3">
    <source>
        <dbReference type="ARBA" id="ARBA00017641"/>
    </source>
</evidence>
<feature type="coiled-coil region" evidence="7">
    <location>
        <begin position="68"/>
        <end position="95"/>
    </location>
</feature>
<gene>
    <name evidence="9" type="ORF">BBOV_III002520</name>
</gene>
<keyword evidence="4" id="KW-0963">Cytoplasm</keyword>
<dbReference type="GeneID" id="5479632"/>
<dbReference type="RefSeq" id="XP_001611385.1">
    <property type="nucleotide sequence ID" value="XM_001611335.1"/>
</dbReference>
<dbReference type="InParanoid" id="A7AMN3"/>
<dbReference type="FunFam" id="2.60.40.790:FF:000001">
    <property type="entry name" value="Nuclear migration protein nudC"/>
    <property type="match status" value="1"/>
</dbReference>
<evidence type="ECO:0000256" key="1">
    <source>
        <dbReference type="ARBA" id="ARBA00004496"/>
    </source>
</evidence>
<dbReference type="InterPro" id="IPR037898">
    <property type="entry name" value="NudC_fam"/>
</dbReference>
<dbReference type="GO" id="GO:0005737">
    <property type="term" value="C:cytoplasm"/>
    <property type="evidence" value="ECO:0007669"/>
    <property type="project" value="UniProtKB-SubCell"/>
</dbReference>
<feature type="domain" description="CS" evidence="8">
    <location>
        <begin position="146"/>
        <end position="234"/>
    </location>
</feature>
<comment type="similarity">
    <text evidence="2">Belongs to the nudC family.</text>
</comment>
<evidence type="ECO:0000259" key="8">
    <source>
        <dbReference type="PROSITE" id="PS51203"/>
    </source>
</evidence>
<name>A7AMN3_BABBO</name>
<accession>A7AMN3</accession>
<organism evidence="9 10">
    <name type="scientific">Babesia bovis</name>
    <dbReference type="NCBI Taxonomy" id="5865"/>
    <lineage>
        <taxon>Eukaryota</taxon>
        <taxon>Sar</taxon>
        <taxon>Alveolata</taxon>
        <taxon>Apicomplexa</taxon>
        <taxon>Aconoidasida</taxon>
        <taxon>Piroplasmida</taxon>
        <taxon>Babesiidae</taxon>
        <taxon>Babesia</taxon>
    </lineage>
</organism>
<evidence type="ECO:0000256" key="4">
    <source>
        <dbReference type="ARBA" id="ARBA00022490"/>
    </source>
</evidence>
<keyword evidence="10" id="KW-1185">Reference proteome</keyword>
<comment type="caution">
    <text evidence="9">The sequence shown here is derived from an EMBL/GenBank/DDBJ whole genome shotgun (WGS) entry which is preliminary data.</text>
</comment>
<dbReference type="PROSITE" id="PS51203">
    <property type="entry name" value="CS"/>
    <property type="match status" value="1"/>
</dbReference>
<dbReference type="AlphaFoldDB" id="A7AMN3"/>
<dbReference type="VEuPathDB" id="PiroplasmaDB:BBOV_III002520"/>
<dbReference type="GO" id="GO:0006457">
    <property type="term" value="P:protein folding"/>
    <property type="evidence" value="ECO:0007669"/>
    <property type="project" value="TreeGrafter"/>
</dbReference>
<dbReference type="SUPFAM" id="SSF49764">
    <property type="entry name" value="HSP20-like chaperones"/>
    <property type="match status" value="1"/>
</dbReference>
<dbReference type="KEGG" id="bbo:BBOV_III002520"/>
<dbReference type="PANTHER" id="PTHR12356">
    <property type="entry name" value="NUCLEAR MOVEMENT PROTEIN NUDC"/>
    <property type="match status" value="1"/>
</dbReference>
<dbReference type="GO" id="GO:0051082">
    <property type="term" value="F:unfolded protein binding"/>
    <property type="evidence" value="ECO:0007669"/>
    <property type="project" value="TreeGrafter"/>
</dbReference>
<reference evidence="10" key="2">
    <citation type="journal article" date="2020" name="Data Brief">
        <title>Transcriptome dataset of Babesia bovis life stages within vertebrate and invertebrate hosts.</title>
        <authorList>
            <person name="Ueti M.W."/>
            <person name="Johnson W.C."/>
            <person name="Kappmeyer L.S."/>
            <person name="Herndon D.R."/>
            <person name="Mousel M.R."/>
            <person name="Reif K.E."/>
            <person name="Taus N.S."/>
            <person name="Ifeonu O.O."/>
            <person name="Silva J.C."/>
            <person name="Suarez C.E."/>
            <person name="Brayton K.A."/>
        </authorList>
    </citation>
    <scope>NUCLEOTIDE SEQUENCE [LARGE SCALE GENOMIC DNA]</scope>
</reference>
<dbReference type="Proteomes" id="UP000002173">
    <property type="component" value="Unassembled WGS sequence"/>
</dbReference>
<evidence type="ECO:0000256" key="6">
    <source>
        <dbReference type="ARBA" id="ARBA00030427"/>
    </source>
</evidence>